<dbReference type="GO" id="GO:0071986">
    <property type="term" value="C:Ragulator complex"/>
    <property type="evidence" value="ECO:0007669"/>
    <property type="project" value="InterPro"/>
</dbReference>
<dbReference type="PANTHER" id="PTHR13342">
    <property type="entry name" value="RAGULATOR COMPLEX PROTEIN LAMTOR5"/>
    <property type="match status" value="1"/>
</dbReference>
<accession>A0A7R8CZJ7</accession>
<dbReference type="EMBL" id="HG994584">
    <property type="protein sequence ID" value="CAF2950664.1"/>
    <property type="molecule type" value="Genomic_DNA"/>
</dbReference>
<dbReference type="PANTHER" id="PTHR13342:SF2">
    <property type="entry name" value="RAGULATOR COMPLEX PROTEIN LAMTOR5"/>
    <property type="match status" value="1"/>
</dbReference>
<comment type="subcellular location">
    <subcellularLocation>
        <location evidence="2">Cytoplasm</location>
    </subcellularLocation>
    <subcellularLocation>
        <location evidence="1">Lysosome</location>
    </subcellularLocation>
</comment>
<dbReference type="AlphaFoldDB" id="A0A7R8CZJ7"/>
<evidence type="ECO:0000256" key="2">
    <source>
        <dbReference type="ARBA" id="ARBA00004496"/>
    </source>
</evidence>
<dbReference type="GO" id="GO:0005085">
    <property type="term" value="F:guanyl-nucleotide exchange factor activity"/>
    <property type="evidence" value="ECO:0007669"/>
    <property type="project" value="TreeGrafter"/>
</dbReference>
<evidence type="ECO:0000256" key="3">
    <source>
        <dbReference type="ARBA" id="ARBA00007795"/>
    </source>
</evidence>
<keyword evidence="4" id="KW-0963">Cytoplasm</keyword>
<sequence>MEETSNSRSRRTTLKEILQLTSEYNKEICEKESSVSGVLCTDSKGLCLGTTGKLHSELSGVISSLTSAASLLDPSSNTEPIIVIHSEDSKLLIKKQEDISVAIIKDIPNSFLQEDKD</sequence>
<comment type="similarity">
    <text evidence="3">Belongs to the LAMTOR5 family.</text>
</comment>
<dbReference type="GO" id="GO:1904263">
    <property type="term" value="P:positive regulation of TORC1 signaling"/>
    <property type="evidence" value="ECO:0007669"/>
    <property type="project" value="TreeGrafter"/>
</dbReference>
<evidence type="ECO:0000256" key="6">
    <source>
        <dbReference type="ARBA" id="ARBA00032692"/>
    </source>
</evidence>
<keyword evidence="5" id="KW-0458">Lysosome</keyword>
<evidence type="ECO:0000256" key="4">
    <source>
        <dbReference type="ARBA" id="ARBA00022490"/>
    </source>
</evidence>
<dbReference type="Pfam" id="PF16672">
    <property type="entry name" value="LAMTOR5"/>
    <property type="match status" value="1"/>
</dbReference>
<dbReference type="FunFam" id="3.30.450.30:FF:000005">
    <property type="entry name" value="Ragulator complex protein LAMTOR5 homolog"/>
    <property type="match status" value="1"/>
</dbReference>
<name>A0A7R8CZJ7_LEPSM</name>
<evidence type="ECO:0000256" key="1">
    <source>
        <dbReference type="ARBA" id="ARBA00004371"/>
    </source>
</evidence>
<gene>
    <name evidence="7" type="ORF">LSAA_10094</name>
</gene>
<dbReference type="GO" id="GO:0071230">
    <property type="term" value="P:cellular response to amino acid stimulus"/>
    <property type="evidence" value="ECO:0007669"/>
    <property type="project" value="TreeGrafter"/>
</dbReference>
<dbReference type="Proteomes" id="UP000675881">
    <property type="component" value="Chromosome 5"/>
</dbReference>
<proteinExistence type="inferred from homology"/>
<evidence type="ECO:0000313" key="8">
    <source>
        <dbReference type="Proteomes" id="UP000675881"/>
    </source>
</evidence>
<keyword evidence="8" id="KW-1185">Reference proteome</keyword>
<dbReference type="PRINTS" id="PR02092">
    <property type="entry name" value="HEPBVIRUSXIP"/>
</dbReference>
<dbReference type="InterPro" id="IPR024135">
    <property type="entry name" value="LAMTOR5"/>
</dbReference>
<protein>
    <recommendedName>
        <fullName evidence="6">Late endosomal/lysosomal adaptor and MAPK and MTOR activator 5</fullName>
    </recommendedName>
</protein>
<organism evidence="7 8">
    <name type="scientific">Lepeophtheirus salmonis</name>
    <name type="common">Salmon louse</name>
    <name type="synonym">Caligus salmonis</name>
    <dbReference type="NCBI Taxonomy" id="72036"/>
    <lineage>
        <taxon>Eukaryota</taxon>
        <taxon>Metazoa</taxon>
        <taxon>Ecdysozoa</taxon>
        <taxon>Arthropoda</taxon>
        <taxon>Crustacea</taxon>
        <taxon>Multicrustacea</taxon>
        <taxon>Hexanauplia</taxon>
        <taxon>Copepoda</taxon>
        <taxon>Siphonostomatoida</taxon>
        <taxon>Caligidae</taxon>
        <taxon>Lepeophtheirus</taxon>
    </lineage>
</organism>
<dbReference type="GO" id="GO:0005764">
    <property type="term" value="C:lysosome"/>
    <property type="evidence" value="ECO:0007669"/>
    <property type="project" value="UniProtKB-SubCell"/>
</dbReference>
<evidence type="ECO:0000256" key="5">
    <source>
        <dbReference type="ARBA" id="ARBA00023228"/>
    </source>
</evidence>
<reference evidence="7" key="1">
    <citation type="submission" date="2021-02" db="EMBL/GenBank/DDBJ databases">
        <authorList>
            <person name="Bekaert M."/>
        </authorList>
    </citation>
    <scope>NUCLEOTIDE SEQUENCE</scope>
    <source>
        <strain evidence="7">IoA-00</strain>
    </source>
</reference>
<evidence type="ECO:0000313" key="7">
    <source>
        <dbReference type="EMBL" id="CAF2950664.1"/>
    </source>
</evidence>
<dbReference type="GO" id="GO:0043066">
    <property type="term" value="P:negative regulation of apoptotic process"/>
    <property type="evidence" value="ECO:0007669"/>
    <property type="project" value="InterPro"/>
</dbReference>
<dbReference type="Gene3D" id="3.30.450.30">
    <property type="entry name" value="Dynein light chain 2a, cytoplasmic"/>
    <property type="match status" value="1"/>
</dbReference>